<dbReference type="CDD" id="cd16147">
    <property type="entry name" value="G6S"/>
    <property type="match status" value="1"/>
</dbReference>
<dbReference type="PANTHER" id="PTHR43108:SF8">
    <property type="entry name" value="SD21168P"/>
    <property type="match status" value="1"/>
</dbReference>
<protein>
    <recommendedName>
        <fullName evidence="6">Sulfatase N-terminal domain-containing protein</fullName>
    </recommendedName>
</protein>
<dbReference type="EMBL" id="JAQQBS010000001">
    <property type="protein sequence ID" value="KAK0178334.1"/>
    <property type="molecule type" value="Genomic_DNA"/>
</dbReference>
<dbReference type="AlphaFoldDB" id="A0AA39FYS4"/>
<comment type="similarity">
    <text evidence="2">Belongs to the sulfatase family.</text>
</comment>
<feature type="chain" id="PRO_5041296161" description="Sulfatase N-terminal domain-containing protein" evidence="5">
    <location>
        <begin position="20"/>
        <end position="512"/>
    </location>
</feature>
<evidence type="ECO:0000256" key="1">
    <source>
        <dbReference type="ARBA" id="ARBA00001913"/>
    </source>
</evidence>
<feature type="domain" description="Sulfatase N-terminal" evidence="6">
    <location>
        <begin position="21"/>
        <end position="356"/>
    </location>
</feature>
<comment type="PTM">
    <text evidence="3">The conversion to 3-oxoalanine (also known as C-formylglycine, FGly), of a serine or cysteine residue in prokaryotes and of a cysteine residue in eukaryotes, is critical for catalytic activity.</text>
</comment>
<reference evidence="7" key="2">
    <citation type="submission" date="2023-03" db="EMBL/GenBank/DDBJ databases">
        <authorList>
            <person name="Inwood S.N."/>
            <person name="Skelly J.G."/>
            <person name="Guhlin J."/>
            <person name="Harrop T.W.R."/>
            <person name="Goldson S.G."/>
            <person name="Dearden P.K."/>
        </authorList>
    </citation>
    <scope>NUCLEOTIDE SEQUENCE</scope>
    <source>
        <strain evidence="7">Irish</strain>
        <tissue evidence="7">Whole body</tissue>
    </source>
</reference>
<evidence type="ECO:0000259" key="6">
    <source>
        <dbReference type="Pfam" id="PF00884"/>
    </source>
</evidence>
<dbReference type="SUPFAM" id="SSF53649">
    <property type="entry name" value="Alkaline phosphatase-like"/>
    <property type="match status" value="1"/>
</dbReference>
<evidence type="ECO:0000313" key="7">
    <source>
        <dbReference type="EMBL" id="KAK0178334.1"/>
    </source>
</evidence>
<feature type="region of interest" description="Disordered" evidence="4">
    <location>
        <begin position="491"/>
        <end position="512"/>
    </location>
</feature>
<comment type="cofactor">
    <cofactor evidence="1">
        <name>Ca(2+)</name>
        <dbReference type="ChEBI" id="CHEBI:29108"/>
    </cofactor>
</comment>
<accession>A0AA39FYS4</accession>
<evidence type="ECO:0000256" key="4">
    <source>
        <dbReference type="SAM" id="MobiDB-lite"/>
    </source>
</evidence>
<evidence type="ECO:0000256" key="2">
    <source>
        <dbReference type="ARBA" id="ARBA00008779"/>
    </source>
</evidence>
<dbReference type="PIRSF" id="PIRSF036666">
    <property type="entry name" value="G6S"/>
    <property type="match status" value="1"/>
</dbReference>
<evidence type="ECO:0000313" key="8">
    <source>
        <dbReference type="Proteomes" id="UP001168990"/>
    </source>
</evidence>
<feature type="modified residue" description="3-oxoalanine (Cys)" evidence="3">
    <location>
        <position position="64"/>
    </location>
</feature>
<dbReference type="GO" id="GO:0030203">
    <property type="term" value="P:glycosaminoglycan metabolic process"/>
    <property type="evidence" value="ECO:0007669"/>
    <property type="project" value="InterPro"/>
</dbReference>
<reference evidence="7" key="1">
    <citation type="journal article" date="2023" name="bioRxiv">
        <title>Scaffold-level genome assemblies of two parasitoid biocontrol wasps reveal the parthenogenesis mechanism and an associated novel virus.</title>
        <authorList>
            <person name="Inwood S."/>
            <person name="Skelly J."/>
            <person name="Guhlin J."/>
            <person name="Harrop T."/>
            <person name="Goldson S."/>
            <person name="Dearden P."/>
        </authorList>
    </citation>
    <scope>NUCLEOTIDE SEQUENCE</scope>
    <source>
        <strain evidence="7">Irish</strain>
        <tissue evidence="7">Whole body</tissue>
    </source>
</reference>
<dbReference type="InterPro" id="IPR000917">
    <property type="entry name" value="Sulfatase_N"/>
</dbReference>
<organism evidence="7 8">
    <name type="scientific">Microctonus aethiopoides</name>
    <dbReference type="NCBI Taxonomy" id="144406"/>
    <lineage>
        <taxon>Eukaryota</taxon>
        <taxon>Metazoa</taxon>
        <taxon>Ecdysozoa</taxon>
        <taxon>Arthropoda</taxon>
        <taxon>Hexapoda</taxon>
        <taxon>Insecta</taxon>
        <taxon>Pterygota</taxon>
        <taxon>Neoptera</taxon>
        <taxon>Endopterygota</taxon>
        <taxon>Hymenoptera</taxon>
        <taxon>Apocrita</taxon>
        <taxon>Ichneumonoidea</taxon>
        <taxon>Braconidae</taxon>
        <taxon>Euphorinae</taxon>
        <taxon>Microctonus</taxon>
    </lineage>
</organism>
<dbReference type="InterPro" id="IPR012251">
    <property type="entry name" value="GlcNAc_6-SO4ase"/>
</dbReference>
<comment type="caution">
    <text evidence="7">The sequence shown here is derived from an EMBL/GenBank/DDBJ whole genome shotgun (WGS) entry which is preliminary data.</text>
</comment>
<dbReference type="Proteomes" id="UP001168990">
    <property type="component" value="Unassembled WGS sequence"/>
</dbReference>
<proteinExistence type="inferred from homology"/>
<evidence type="ECO:0000256" key="5">
    <source>
        <dbReference type="SAM" id="SignalP"/>
    </source>
</evidence>
<name>A0AA39FYS4_9HYME</name>
<sequence>MYVFIFMIALIFMASVVEGNNIVLIIADDLDVVLDGMVPLQNTRNIIGVPGATYTNCFVASPICCPNRASILTGKYQHNHLTFNNSISGGCSNSHWQRNFETQTFATILKEQKDYNTFYAGKYLNQYGTKAAGGSRYVPPGWDWWLGLVGNSKYFDYFLSINGTEKKYGNNTDDYLTDVIAKQAVNFINGPRNNEKPFLMVLSPPAPHAPFTPAPRHNNKYVNIKAKKTPNFNTGPQANKHWLVRMGPSPLPQSILPELDNVYRRRWETLLSVDELIMKVYQALKAKNILNNTYIIFTSDNGYHIGQFSLPVDKRQPYETDIRVPLLIRGPGIVPSKIIAPVSSVDLFATILQMGGVEMPSDGVTMLNKNISIDRTLLIEYRGEHSNHPNDECPNDDANLSQCHKEMACKCEDSLNNTYACIRRISKDLNNIFCVFEDDEKYIEAYNLSADPNQMNNIGYTMKRKLRYRFKKRLKSMVRCHDYKCIRTKRRLSSKSKTHNESDLSYNLRRML</sequence>
<dbReference type="Pfam" id="PF00884">
    <property type="entry name" value="Sulfatase"/>
    <property type="match status" value="1"/>
</dbReference>
<keyword evidence="5" id="KW-0732">Signal</keyword>
<dbReference type="GO" id="GO:0005539">
    <property type="term" value="F:glycosaminoglycan binding"/>
    <property type="evidence" value="ECO:0007669"/>
    <property type="project" value="TreeGrafter"/>
</dbReference>
<feature type="signal peptide" evidence="5">
    <location>
        <begin position="1"/>
        <end position="19"/>
    </location>
</feature>
<gene>
    <name evidence="7" type="ORF">PV328_002293</name>
</gene>
<dbReference type="InterPro" id="IPR017850">
    <property type="entry name" value="Alkaline_phosphatase_core_sf"/>
</dbReference>
<dbReference type="Gene3D" id="3.40.720.10">
    <property type="entry name" value="Alkaline Phosphatase, subunit A"/>
    <property type="match status" value="1"/>
</dbReference>
<keyword evidence="8" id="KW-1185">Reference proteome</keyword>
<dbReference type="PANTHER" id="PTHR43108">
    <property type="entry name" value="N-ACETYLGLUCOSAMINE-6-SULFATASE FAMILY MEMBER"/>
    <property type="match status" value="1"/>
</dbReference>
<evidence type="ECO:0000256" key="3">
    <source>
        <dbReference type="PIRSR" id="PIRSR036666-50"/>
    </source>
</evidence>
<dbReference type="GO" id="GO:0008449">
    <property type="term" value="F:N-acetylglucosamine-6-sulfatase activity"/>
    <property type="evidence" value="ECO:0007669"/>
    <property type="project" value="InterPro"/>
</dbReference>